<dbReference type="EMBL" id="JBHSCN010000023">
    <property type="protein sequence ID" value="MFC4245319.1"/>
    <property type="molecule type" value="Genomic_DNA"/>
</dbReference>
<accession>A0ABV8QEA0</accession>
<name>A0ABV8QEA0_9MICO</name>
<organism evidence="2 3">
    <name type="scientific">Gryllotalpicola reticulitermitis</name>
    <dbReference type="NCBI Taxonomy" id="1184153"/>
    <lineage>
        <taxon>Bacteria</taxon>
        <taxon>Bacillati</taxon>
        <taxon>Actinomycetota</taxon>
        <taxon>Actinomycetes</taxon>
        <taxon>Micrococcales</taxon>
        <taxon>Microbacteriaceae</taxon>
        <taxon>Gryllotalpicola</taxon>
    </lineage>
</organism>
<comment type="caution">
    <text evidence="2">The sequence shown here is derived from an EMBL/GenBank/DDBJ whole genome shotgun (WGS) entry which is preliminary data.</text>
</comment>
<proteinExistence type="predicted"/>
<dbReference type="NCBIfam" id="TIGR01764">
    <property type="entry name" value="excise"/>
    <property type="match status" value="1"/>
</dbReference>
<dbReference type="InterPro" id="IPR041657">
    <property type="entry name" value="HTH_17"/>
</dbReference>
<feature type="domain" description="Helix-turn-helix" evidence="1">
    <location>
        <begin position="15"/>
        <end position="62"/>
    </location>
</feature>
<evidence type="ECO:0000259" key="1">
    <source>
        <dbReference type="Pfam" id="PF12728"/>
    </source>
</evidence>
<evidence type="ECO:0000313" key="2">
    <source>
        <dbReference type="EMBL" id="MFC4245319.1"/>
    </source>
</evidence>
<dbReference type="Pfam" id="PF12728">
    <property type="entry name" value="HTH_17"/>
    <property type="match status" value="1"/>
</dbReference>
<dbReference type="RefSeq" id="WP_390232439.1">
    <property type="nucleotide sequence ID" value="NZ_JBHSCN010000023.1"/>
</dbReference>
<gene>
    <name evidence="2" type="ORF">ACFOYW_18270</name>
</gene>
<evidence type="ECO:0000313" key="3">
    <source>
        <dbReference type="Proteomes" id="UP001595900"/>
    </source>
</evidence>
<sequence>MQPSDINQDPANVLFYTVPEAAQLLRVSYWTVNRMIQRRELASVKIGARRRIPRDAVLNLARSATQDGSPIGERRV</sequence>
<dbReference type="SUPFAM" id="SSF46955">
    <property type="entry name" value="Putative DNA-binding domain"/>
    <property type="match status" value="1"/>
</dbReference>
<protein>
    <submittedName>
        <fullName evidence="2">Helix-turn-helix domain-containing protein</fullName>
    </submittedName>
</protein>
<dbReference type="Proteomes" id="UP001595900">
    <property type="component" value="Unassembled WGS sequence"/>
</dbReference>
<dbReference type="InterPro" id="IPR010093">
    <property type="entry name" value="SinI_DNA-bd"/>
</dbReference>
<keyword evidence="3" id="KW-1185">Reference proteome</keyword>
<reference evidence="3" key="1">
    <citation type="journal article" date="2019" name="Int. J. Syst. Evol. Microbiol.">
        <title>The Global Catalogue of Microorganisms (GCM) 10K type strain sequencing project: providing services to taxonomists for standard genome sequencing and annotation.</title>
        <authorList>
            <consortium name="The Broad Institute Genomics Platform"/>
            <consortium name="The Broad Institute Genome Sequencing Center for Infectious Disease"/>
            <person name="Wu L."/>
            <person name="Ma J."/>
        </authorList>
    </citation>
    <scope>NUCLEOTIDE SEQUENCE [LARGE SCALE GENOMIC DNA]</scope>
    <source>
        <strain evidence="3">CGMCC 1.10363</strain>
    </source>
</reference>
<dbReference type="InterPro" id="IPR009061">
    <property type="entry name" value="DNA-bd_dom_put_sf"/>
</dbReference>